<dbReference type="AlphaFoldDB" id="A0A8J4R315"/>
<accession>A0A8J4R315</accession>
<sequence length="130" mass="14700">MWSSHSLPKESEEDKASQNIIYGDLGGWRKYVQQALRDASVDFELPKECIFRLLFSSSNMNVAGIDSLLVNIGFKVLSWDLEQQNNLKLSWPTLKTDINAHLMLHIQPFGIRILPSSSTQLSPLISLILT</sequence>
<organism evidence="1 2">
    <name type="scientific">Castanea mollissima</name>
    <name type="common">Chinese chestnut</name>
    <dbReference type="NCBI Taxonomy" id="60419"/>
    <lineage>
        <taxon>Eukaryota</taxon>
        <taxon>Viridiplantae</taxon>
        <taxon>Streptophyta</taxon>
        <taxon>Embryophyta</taxon>
        <taxon>Tracheophyta</taxon>
        <taxon>Spermatophyta</taxon>
        <taxon>Magnoliopsida</taxon>
        <taxon>eudicotyledons</taxon>
        <taxon>Gunneridae</taxon>
        <taxon>Pentapetalae</taxon>
        <taxon>rosids</taxon>
        <taxon>fabids</taxon>
        <taxon>Fagales</taxon>
        <taxon>Fagaceae</taxon>
        <taxon>Castanea</taxon>
    </lineage>
</organism>
<reference evidence="1" key="1">
    <citation type="submission" date="2020-03" db="EMBL/GenBank/DDBJ databases">
        <title>Castanea mollissima Vanexum genome sequencing.</title>
        <authorList>
            <person name="Staton M."/>
        </authorList>
    </citation>
    <scope>NUCLEOTIDE SEQUENCE</scope>
    <source>
        <tissue evidence="1">Leaf</tissue>
    </source>
</reference>
<proteinExistence type="predicted"/>
<dbReference type="OrthoDB" id="10408944at2759"/>
<name>A0A8J4R315_9ROSI</name>
<keyword evidence="2" id="KW-1185">Reference proteome</keyword>
<dbReference type="Proteomes" id="UP000737018">
    <property type="component" value="Unassembled WGS sequence"/>
</dbReference>
<evidence type="ECO:0000313" key="2">
    <source>
        <dbReference type="Proteomes" id="UP000737018"/>
    </source>
</evidence>
<protein>
    <submittedName>
        <fullName evidence="1">Uncharacterized protein</fullName>
    </submittedName>
</protein>
<comment type="caution">
    <text evidence="1">The sequence shown here is derived from an EMBL/GenBank/DDBJ whole genome shotgun (WGS) entry which is preliminary data.</text>
</comment>
<evidence type="ECO:0000313" key="1">
    <source>
        <dbReference type="EMBL" id="KAF3963712.1"/>
    </source>
</evidence>
<dbReference type="EMBL" id="JRKL02001489">
    <property type="protein sequence ID" value="KAF3963712.1"/>
    <property type="molecule type" value="Genomic_DNA"/>
</dbReference>
<gene>
    <name evidence="1" type="ORF">CMV_011920</name>
</gene>